<reference evidence="2" key="1">
    <citation type="submission" date="2022-11" db="UniProtKB">
        <authorList>
            <consortium name="WormBaseParasite"/>
        </authorList>
    </citation>
    <scope>IDENTIFICATION</scope>
</reference>
<dbReference type="WBParaSite" id="PS1159_v2.g21666.t1">
    <property type="protein sequence ID" value="PS1159_v2.g21666.t1"/>
    <property type="gene ID" value="PS1159_v2.g21666"/>
</dbReference>
<accession>A0AC35FWJ3</accession>
<organism evidence="1 2">
    <name type="scientific">Panagrolaimus sp. PS1159</name>
    <dbReference type="NCBI Taxonomy" id="55785"/>
    <lineage>
        <taxon>Eukaryota</taxon>
        <taxon>Metazoa</taxon>
        <taxon>Ecdysozoa</taxon>
        <taxon>Nematoda</taxon>
        <taxon>Chromadorea</taxon>
        <taxon>Rhabditida</taxon>
        <taxon>Tylenchina</taxon>
        <taxon>Panagrolaimomorpha</taxon>
        <taxon>Panagrolaimoidea</taxon>
        <taxon>Panagrolaimidae</taxon>
        <taxon>Panagrolaimus</taxon>
    </lineage>
</organism>
<sequence>MSELAYLDGCLRDSYIYKMLQQRFEVFKSQDPENGHFDVTFVIEGKKLYANKFILTSCSETLKAMISDRWSNKDEDAKIEAYSYDNFYQFLCFLYSGYCELTPQNVFQLTDMSEFYAVPFLKEFCHIFLSSMIYNVETIEEMVEFSEKYSLDRMKGALKEFVKYNLYKIINNERFLSYKKSVIEFIVNSINYHQKNYETLFEAVYKWTEHQVLKQKNANDKNFDLLEAVKDELLEKGIFLSPDEFKSIYERIRRSGDVRFCFNSVYDIAEEQDGEKSYFKDVYFLAENQALQKQKMNPNESFNLADSIKADLAKVIPNVEFYIMDKTFVMDFIISKGIYFDIRVSIENNRKTVTGVFKNDILAVSHKVTCLKQTSTNICRFLQLKFQIPSIKSSIKKMKGVDWYLCLEEDGILTLKHHSKIKKSDYLIVEMKSETEFSLVLNKITVLSMSFNNLNAIT</sequence>
<proteinExistence type="predicted"/>
<dbReference type="Proteomes" id="UP000887580">
    <property type="component" value="Unplaced"/>
</dbReference>
<protein>
    <submittedName>
        <fullName evidence="2">BTB domain-containing protein</fullName>
    </submittedName>
</protein>
<name>A0AC35FWJ3_9BILA</name>
<evidence type="ECO:0000313" key="2">
    <source>
        <dbReference type="WBParaSite" id="PS1159_v2.g21666.t1"/>
    </source>
</evidence>
<evidence type="ECO:0000313" key="1">
    <source>
        <dbReference type="Proteomes" id="UP000887580"/>
    </source>
</evidence>